<dbReference type="CDD" id="cd07040">
    <property type="entry name" value="HP"/>
    <property type="match status" value="1"/>
</dbReference>
<keyword evidence="1" id="KW-0732">Signal</keyword>
<accession>A0A2W0CGE2</accession>
<dbReference type="Proteomes" id="UP000247459">
    <property type="component" value="Unassembled WGS sequence"/>
</dbReference>
<proteinExistence type="predicted"/>
<comment type="caution">
    <text evidence="2">The sequence shown here is derived from an EMBL/GenBank/DDBJ whole genome shotgun (WGS) entry which is preliminary data.</text>
</comment>
<dbReference type="AlphaFoldDB" id="A0A2W0CGE2"/>
<evidence type="ECO:0000313" key="2">
    <source>
        <dbReference type="EMBL" id="PYY29899.1"/>
    </source>
</evidence>
<sequence>MYRLFISLLCLCMLVSPAYASPSSEDASSLINELRTGGYILYVRHGEANVGEDQPGFSLMDCSTQRNLSVRGKEQASKYGEAIRKLNIPVTLPVESGPLCRTVQTAEAAFGTQVVTVKPFWLKIYELSKNMGAEDKQKILQAFTNEVEQVPPNHSNRVIIAHSFPSGIGLGDIPYMGTVVIKPLGNNRGYEVIGRLTLEDLLMQANL</sequence>
<dbReference type="Pfam" id="PF00300">
    <property type="entry name" value="His_Phos_1"/>
    <property type="match status" value="1"/>
</dbReference>
<feature type="chain" id="PRO_5016070222" evidence="1">
    <location>
        <begin position="21"/>
        <end position="207"/>
    </location>
</feature>
<dbReference type="InterPro" id="IPR029033">
    <property type="entry name" value="His_PPase_superfam"/>
</dbReference>
<dbReference type="InterPro" id="IPR013078">
    <property type="entry name" value="His_Pase_superF_clade-1"/>
</dbReference>
<reference evidence="2 3" key="1">
    <citation type="submission" date="2018-01" db="EMBL/GenBank/DDBJ databases">
        <title>Genome sequence of the PGP bacterium Paenibacillus illinoisensis E3.</title>
        <authorList>
            <person name="Rolli E."/>
            <person name="Marasco R."/>
            <person name="Bessem C."/>
            <person name="Michoud G."/>
            <person name="Gaiarsa S."/>
            <person name="Borin S."/>
            <person name="Daffonchio D."/>
        </authorList>
    </citation>
    <scope>NUCLEOTIDE SEQUENCE [LARGE SCALE GENOMIC DNA]</scope>
    <source>
        <strain evidence="2 3">E3</strain>
    </source>
</reference>
<feature type="signal peptide" evidence="1">
    <location>
        <begin position="1"/>
        <end position="20"/>
    </location>
</feature>
<evidence type="ECO:0000256" key="1">
    <source>
        <dbReference type="SAM" id="SignalP"/>
    </source>
</evidence>
<gene>
    <name evidence="2" type="ORF">PIL02S_01822</name>
</gene>
<dbReference type="SUPFAM" id="SSF53254">
    <property type="entry name" value="Phosphoglycerate mutase-like"/>
    <property type="match status" value="1"/>
</dbReference>
<dbReference type="Gene3D" id="3.40.50.1240">
    <property type="entry name" value="Phosphoglycerate mutase-like"/>
    <property type="match status" value="1"/>
</dbReference>
<dbReference type="RefSeq" id="WP_258377603.1">
    <property type="nucleotide sequence ID" value="NZ_PRLG01000014.1"/>
</dbReference>
<protein>
    <submittedName>
        <fullName evidence="2">Phosphoglycerate mutase family protein</fullName>
    </submittedName>
</protein>
<evidence type="ECO:0000313" key="3">
    <source>
        <dbReference type="Proteomes" id="UP000247459"/>
    </source>
</evidence>
<organism evidence="2 3">
    <name type="scientific">Paenibacillus illinoisensis</name>
    <dbReference type="NCBI Taxonomy" id="59845"/>
    <lineage>
        <taxon>Bacteria</taxon>
        <taxon>Bacillati</taxon>
        <taxon>Bacillota</taxon>
        <taxon>Bacilli</taxon>
        <taxon>Bacillales</taxon>
        <taxon>Paenibacillaceae</taxon>
        <taxon>Paenibacillus</taxon>
    </lineage>
</organism>
<name>A0A2W0CGE2_9BACL</name>
<dbReference type="EMBL" id="PRLG01000014">
    <property type="protein sequence ID" value="PYY29899.1"/>
    <property type="molecule type" value="Genomic_DNA"/>
</dbReference>